<evidence type="ECO:0000313" key="8">
    <source>
        <dbReference type="EMBL" id="KAL3393015.1"/>
    </source>
</evidence>
<feature type="transmembrane region" description="Helical" evidence="6">
    <location>
        <begin position="47"/>
        <end position="70"/>
    </location>
</feature>
<dbReference type="AlphaFoldDB" id="A0ABD2WK01"/>
<dbReference type="Proteomes" id="UP001627154">
    <property type="component" value="Unassembled WGS sequence"/>
</dbReference>
<dbReference type="InterPro" id="IPR002293">
    <property type="entry name" value="AA/rel_permease1"/>
</dbReference>
<proteinExistence type="predicted"/>
<feature type="compositionally biased region" description="Low complexity" evidence="5">
    <location>
        <begin position="488"/>
        <end position="502"/>
    </location>
</feature>
<reference evidence="8 9" key="1">
    <citation type="journal article" date="2024" name="bioRxiv">
        <title>A reference genome for Trichogramma kaykai: A tiny desert-dwelling parasitoid wasp with competing sex-ratio distorters.</title>
        <authorList>
            <person name="Culotta J."/>
            <person name="Lindsey A.R."/>
        </authorList>
    </citation>
    <scope>NUCLEOTIDE SEQUENCE [LARGE SCALE GENOMIC DNA]</scope>
    <source>
        <strain evidence="8 9">KSX58</strain>
    </source>
</reference>
<keyword evidence="2 6" id="KW-0812">Transmembrane</keyword>
<comment type="caution">
    <text evidence="8">The sequence shown here is derived from an EMBL/GenBank/DDBJ whole genome shotgun (WGS) entry which is preliminary data.</text>
</comment>
<feature type="transmembrane region" description="Helical" evidence="6">
    <location>
        <begin position="678"/>
        <end position="699"/>
    </location>
</feature>
<evidence type="ECO:0000256" key="6">
    <source>
        <dbReference type="SAM" id="Phobius"/>
    </source>
</evidence>
<feature type="transmembrane region" description="Helical" evidence="6">
    <location>
        <begin position="115"/>
        <end position="135"/>
    </location>
</feature>
<feature type="transmembrane region" description="Helical" evidence="6">
    <location>
        <begin position="237"/>
        <end position="256"/>
    </location>
</feature>
<gene>
    <name evidence="8" type="ORF">TKK_012294</name>
</gene>
<dbReference type="EMBL" id="JBJJXI010000100">
    <property type="protein sequence ID" value="KAL3393015.1"/>
    <property type="molecule type" value="Genomic_DNA"/>
</dbReference>
<protein>
    <recommendedName>
        <fullName evidence="7">Cationic amino acid transporter C-terminal domain-containing protein</fullName>
    </recommendedName>
</protein>
<dbReference type="GO" id="GO:0016020">
    <property type="term" value="C:membrane"/>
    <property type="evidence" value="ECO:0007669"/>
    <property type="project" value="UniProtKB-SubCell"/>
</dbReference>
<evidence type="ECO:0000313" key="9">
    <source>
        <dbReference type="Proteomes" id="UP001627154"/>
    </source>
</evidence>
<feature type="compositionally biased region" description="Low complexity" evidence="5">
    <location>
        <begin position="754"/>
        <end position="770"/>
    </location>
</feature>
<feature type="transmembrane region" description="Helical" evidence="6">
    <location>
        <begin position="400"/>
        <end position="419"/>
    </location>
</feature>
<feature type="transmembrane region" description="Helical" evidence="6">
    <location>
        <begin position="647"/>
        <end position="666"/>
    </location>
</feature>
<accession>A0ABD2WK01</accession>
<feature type="transmembrane region" description="Helical" evidence="6">
    <location>
        <begin position="367"/>
        <end position="394"/>
    </location>
</feature>
<dbReference type="Pfam" id="PF13520">
    <property type="entry name" value="AA_permease_2"/>
    <property type="match status" value="1"/>
</dbReference>
<dbReference type="FunFam" id="1.20.1740.10:FF:000010">
    <property type="entry name" value="probable cationic amino acid transporter"/>
    <property type="match status" value="1"/>
</dbReference>
<feature type="region of interest" description="Disordered" evidence="5">
    <location>
        <begin position="748"/>
        <end position="791"/>
    </location>
</feature>
<evidence type="ECO:0000259" key="7">
    <source>
        <dbReference type="Pfam" id="PF13906"/>
    </source>
</evidence>
<dbReference type="Gene3D" id="1.20.1740.10">
    <property type="entry name" value="Amino acid/polyamine transporter I"/>
    <property type="match status" value="2"/>
</dbReference>
<sequence>MKLDLNLDRDKGLELFGKFIRTKNVDSLQGGESQQSKSGSKQKLEKCLTTLDLTSLGVGSCVGTGMYLVAGMVARAVAGPGVVVSFFIAALASIFSGACYAEFGVRVPHTTGSAYMYSYVTVGELIAFIIGWNMILEYLIGTAACACALSACLDALADGAISESIGDTFGTIFGRPPDFVAFVITLLMMTLMAAGARKSLLFNNVLNAVNLSVWVFIMAAGLFYVDSANWSEHKGFLPYGWSGVFTGAATCFYAFIGFDIIATTGEEATNPKRSIPLAIVSSLVIILIAYVTSSMILTLIVPYDEVDQDSALVEMFGQVGAYKCKYIVAVGALAGLTVSMFGSMFPMPRIVYAMASDGLIFRQLSQVWPMTGTPVLATLASGLAAALAALIVRLEVLVEMMSIGTLLAYTLVSTCVLILRYQPHTTNLMELLPQSLRTPCRSPEPGQQPQQQQQQPAASKESRPDQLGFPGAGSSSLGLGMGGGSGAGAKQSSGPRGQQQRVMVRRVRRANSSSPESDDTSYDDDDELGRAIKDDQYLVGERHEGRYYGSMPPGSGFGAGGPGSGTGGCCGSFHWTTLPLVGPAVCYLARKFEAAQYLCPALFPWVDRRPATEETGKHVMKLVGILYLLIFIFDLHIVISMGPAGGFAKFLMFVFFFAIFGVLLLISRQPQNRHSLMFKTPALPFVPAIAVTVNIYLIFKLSILTLVRFTLWMTIGFLVYFYYGIKNSSLEVSQEDAGLEPGAAGGNIELTITKSPRGGKSSSLSSTGVVKKQHHHHHHDSSATTTSTTTTKAEIVTHEPRMGSIGQAIFGTSLSGVGSSTSTTTTQQQQHQTQSSTGGSSNPLFVPQDSFPTWDD</sequence>
<keyword evidence="9" id="KW-1185">Reference proteome</keyword>
<evidence type="ECO:0000256" key="2">
    <source>
        <dbReference type="ARBA" id="ARBA00022692"/>
    </source>
</evidence>
<dbReference type="PANTHER" id="PTHR43243:SF17">
    <property type="entry name" value="CATIONIC AMINO ACID TRANSPORTER-RELATED"/>
    <property type="match status" value="1"/>
</dbReference>
<feature type="compositionally biased region" description="Low complexity" evidence="5">
    <location>
        <begin position="782"/>
        <end position="791"/>
    </location>
</feature>
<evidence type="ECO:0000256" key="4">
    <source>
        <dbReference type="ARBA" id="ARBA00023136"/>
    </source>
</evidence>
<feature type="transmembrane region" description="Helical" evidence="6">
    <location>
        <begin position="208"/>
        <end position="225"/>
    </location>
</feature>
<keyword evidence="3 6" id="KW-1133">Transmembrane helix</keyword>
<feature type="transmembrane region" description="Helical" evidence="6">
    <location>
        <begin position="619"/>
        <end position="641"/>
    </location>
</feature>
<feature type="compositionally biased region" description="Acidic residues" evidence="5">
    <location>
        <begin position="516"/>
        <end position="527"/>
    </location>
</feature>
<evidence type="ECO:0000256" key="3">
    <source>
        <dbReference type="ARBA" id="ARBA00022989"/>
    </source>
</evidence>
<feature type="transmembrane region" description="Helical" evidence="6">
    <location>
        <begin position="82"/>
        <end position="103"/>
    </location>
</feature>
<feature type="transmembrane region" description="Helical" evidence="6">
    <location>
        <begin position="326"/>
        <end position="346"/>
    </location>
</feature>
<keyword evidence="4 6" id="KW-0472">Membrane</keyword>
<name>A0ABD2WK01_9HYME</name>
<dbReference type="PANTHER" id="PTHR43243">
    <property type="entry name" value="INNER MEMBRANE TRANSPORTER YGJI-RELATED"/>
    <property type="match status" value="1"/>
</dbReference>
<feature type="compositionally biased region" description="Low complexity" evidence="5">
    <location>
        <begin position="467"/>
        <end position="478"/>
    </location>
</feature>
<feature type="region of interest" description="Disordered" evidence="5">
    <location>
        <begin position="436"/>
        <end position="535"/>
    </location>
</feature>
<comment type="subcellular location">
    <subcellularLocation>
        <location evidence="1">Membrane</location>
        <topology evidence="1">Multi-pass membrane protein</topology>
    </subcellularLocation>
</comment>
<feature type="domain" description="Cationic amino acid transporter C-terminal" evidence="7">
    <location>
        <begin position="678"/>
        <end position="728"/>
    </location>
</feature>
<evidence type="ECO:0000256" key="1">
    <source>
        <dbReference type="ARBA" id="ARBA00004141"/>
    </source>
</evidence>
<feature type="region of interest" description="Disordered" evidence="5">
    <location>
        <begin position="816"/>
        <end position="856"/>
    </location>
</feature>
<feature type="transmembrane region" description="Helical" evidence="6">
    <location>
        <begin position="277"/>
        <end position="301"/>
    </location>
</feature>
<feature type="compositionally biased region" description="Low complexity" evidence="5">
    <location>
        <begin position="816"/>
        <end position="841"/>
    </location>
</feature>
<feature type="transmembrane region" description="Helical" evidence="6">
    <location>
        <begin position="705"/>
        <end position="723"/>
    </location>
</feature>
<feature type="compositionally biased region" description="Low complexity" evidence="5">
    <location>
        <begin position="447"/>
        <end position="456"/>
    </location>
</feature>
<dbReference type="InterPro" id="IPR029485">
    <property type="entry name" value="CAT_C"/>
</dbReference>
<dbReference type="Pfam" id="PF13906">
    <property type="entry name" value="AA_permease_C"/>
    <property type="match status" value="1"/>
</dbReference>
<evidence type="ECO:0000256" key="5">
    <source>
        <dbReference type="SAM" id="MobiDB-lite"/>
    </source>
</evidence>
<organism evidence="8 9">
    <name type="scientific">Trichogramma kaykai</name>
    <dbReference type="NCBI Taxonomy" id="54128"/>
    <lineage>
        <taxon>Eukaryota</taxon>
        <taxon>Metazoa</taxon>
        <taxon>Ecdysozoa</taxon>
        <taxon>Arthropoda</taxon>
        <taxon>Hexapoda</taxon>
        <taxon>Insecta</taxon>
        <taxon>Pterygota</taxon>
        <taxon>Neoptera</taxon>
        <taxon>Endopterygota</taxon>
        <taxon>Hymenoptera</taxon>
        <taxon>Apocrita</taxon>
        <taxon>Proctotrupomorpha</taxon>
        <taxon>Chalcidoidea</taxon>
        <taxon>Trichogrammatidae</taxon>
        <taxon>Trichogramma</taxon>
    </lineage>
</organism>
<feature type="transmembrane region" description="Helical" evidence="6">
    <location>
        <begin position="179"/>
        <end position="196"/>
    </location>
</feature>